<dbReference type="OrthoDB" id="679501at2"/>
<dbReference type="InterPro" id="IPR019850">
    <property type="entry name" value="GldD-like"/>
</dbReference>
<reference evidence="1 2" key="1">
    <citation type="submission" date="2019-03" db="EMBL/GenBank/DDBJ databases">
        <title>Genomic Encyclopedia of Archaeal and Bacterial Type Strains, Phase II (KMG-II): from individual species to whole genera.</title>
        <authorList>
            <person name="Goeker M."/>
        </authorList>
    </citation>
    <scope>NUCLEOTIDE SEQUENCE [LARGE SCALE GENOMIC DNA]</scope>
    <source>
        <strain evidence="1 2">RL-C</strain>
    </source>
</reference>
<evidence type="ECO:0000313" key="2">
    <source>
        <dbReference type="Proteomes" id="UP000294830"/>
    </source>
</evidence>
<name>A0A4R2EV69_9BACT</name>
<evidence type="ECO:0000313" key="1">
    <source>
        <dbReference type="EMBL" id="TCN73034.1"/>
    </source>
</evidence>
<dbReference type="Pfam" id="PF25593">
    <property type="entry name" value="GldD_lipo"/>
    <property type="match status" value="1"/>
</dbReference>
<sequence length="198" mass="22913">MKKSKRSYIYLALMVGLVSLIMESCGGNYTPKPRGYFRIALPKKSYALFDSTGFPYSFEYPKYAKLVPDREAGAEPYWVNINFRGYKAVLHLSYKRINNDLPTLLEDVHAFVYKHTIKADAILETAYSAPERKVYGTLYDIEGNAASALQFYLTDSTKNFVRGALYFYTRPNKDSLAPVVEYFRKDVVRLVDTFNWRR</sequence>
<dbReference type="AlphaFoldDB" id="A0A4R2EV69"/>
<organism evidence="1 2">
    <name type="scientific">Acetobacteroides hydrogenigenes</name>
    <dbReference type="NCBI Taxonomy" id="979970"/>
    <lineage>
        <taxon>Bacteria</taxon>
        <taxon>Pseudomonadati</taxon>
        <taxon>Bacteroidota</taxon>
        <taxon>Bacteroidia</taxon>
        <taxon>Bacteroidales</taxon>
        <taxon>Rikenellaceae</taxon>
        <taxon>Acetobacteroides</taxon>
    </lineage>
</organism>
<dbReference type="Proteomes" id="UP000294830">
    <property type="component" value="Unassembled WGS sequence"/>
</dbReference>
<dbReference type="RefSeq" id="WP_131837820.1">
    <property type="nucleotide sequence ID" value="NZ_SLWB01000001.1"/>
</dbReference>
<accession>A0A4R2EV69</accession>
<dbReference type="EMBL" id="SLWB01000001">
    <property type="protein sequence ID" value="TCN73034.1"/>
    <property type="molecule type" value="Genomic_DNA"/>
</dbReference>
<protein>
    <submittedName>
        <fullName evidence="1">Gliding motility-associated lipoprotein GldD</fullName>
    </submittedName>
</protein>
<keyword evidence="2" id="KW-1185">Reference proteome</keyword>
<gene>
    <name evidence="1" type="ORF">CLV25_101252</name>
</gene>
<dbReference type="NCBIfam" id="TIGR03512">
    <property type="entry name" value="GldD_lipo"/>
    <property type="match status" value="1"/>
</dbReference>
<proteinExistence type="predicted"/>
<keyword evidence="1" id="KW-0449">Lipoprotein</keyword>
<comment type="caution">
    <text evidence="1">The sequence shown here is derived from an EMBL/GenBank/DDBJ whole genome shotgun (WGS) entry which is preliminary data.</text>
</comment>